<dbReference type="Gene3D" id="2.40.30.110">
    <property type="entry name" value="Aminomethyltransferase beta-barrel domains"/>
    <property type="match status" value="1"/>
</dbReference>
<dbReference type="PANTHER" id="PTHR43757">
    <property type="entry name" value="AMINOMETHYLTRANSFERASE"/>
    <property type="match status" value="1"/>
</dbReference>
<evidence type="ECO:0000256" key="6">
    <source>
        <dbReference type="ARBA" id="ARBA00047665"/>
    </source>
</evidence>
<dbReference type="InterPro" id="IPR006223">
    <property type="entry name" value="GcvT"/>
</dbReference>
<dbReference type="Gene3D" id="3.30.1360.120">
    <property type="entry name" value="Probable tRNA modification gtpase trme, domain 1"/>
    <property type="match status" value="1"/>
</dbReference>
<evidence type="ECO:0000256" key="8">
    <source>
        <dbReference type="PIRSR" id="PIRSR006487-1"/>
    </source>
</evidence>
<comment type="function">
    <text evidence="7">The glycine cleavage system catalyzes the degradation of glycine.</text>
</comment>
<dbReference type="GO" id="GO:0008483">
    <property type="term" value="F:transaminase activity"/>
    <property type="evidence" value="ECO:0007669"/>
    <property type="project" value="UniProtKB-KW"/>
</dbReference>
<accession>A0A0G8AYK6</accession>
<dbReference type="NCBIfam" id="NF001567">
    <property type="entry name" value="PRK00389.1"/>
    <property type="match status" value="1"/>
</dbReference>
<dbReference type="Gene3D" id="3.30.70.1400">
    <property type="entry name" value="Aminomethyltransferase beta-barrel domains"/>
    <property type="match status" value="1"/>
</dbReference>
<dbReference type="SUPFAM" id="SSF103025">
    <property type="entry name" value="Folate-binding domain"/>
    <property type="match status" value="1"/>
</dbReference>
<dbReference type="PATRIC" id="fig|1608419.3.peg.1384"/>
<dbReference type="InterPro" id="IPR028896">
    <property type="entry name" value="GcvT/YgfZ/DmdA"/>
</dbReference>
<feature type="domain" description="Aminomethyltransferase C-terminal" evidence="10">
    <location>
        <begin position="287"/>
        <end position="365"/>
    </location>
</feature>
<sequence>MDHSTGKITPLHDAAQAAGARFNPFAGWIMPLQFAGVVDEHRAVRSAVGVFDISHMGVLTLRGPAVKDALQGLVPSDLGRIGPGEAQYTVLLDEQGGILDDLIVYDRGLVAGRHEVVVVVNAARCAADTTWLEQRLLPGDCTISDRKGDGVLLALQGPQAVPLLERLRDWDLQGLPRFGHRHLDWGDEQVFLARTGYTGEDGVEMLLSREGGQRLWQELLEHGVQPCGLAARDTLRLEAALHLYGQDMDTSHTPLEASLGWLVHLEMPHPFIGRGVLEAQTRAGVPRRLVGLTLQGRAIARHGHSILDTTGDIVGVITSGTWSPSLGHAVALGYVPPTMAKPGTELLVQVRGRQVAACVVRRPFYRRPLAAGVG</sequence>
<reference evidence="11 12" key="2">
    <citation type="submission" date="2015-05" db="EMBL/GenBank/DDBJ databases">
        <title>Lifestyle Evolution in Cyanobacterial Symbionts of Sponges.</title>
        <authorList>
            <person name="Burgsdorf I."/>
            <person name="Slaby B.M."/>
            <person name="Handley K.M."/>
            <person name="Haber M."/>
            <person name="Blom J."/>
            <person name="Marshall C.W."/>
            <person name="Gilbert J.A."/>
            <person name="Hentschel U."/>
            <person name="Steindler L."/>
        </authorList>
    </citation>
    <scope>NUCLEOTIDE SEQUENCE [LARGE SCALE GENOMIC DNA]</scope>
    <source>
        <strain evidence="11">15L</strain>
    </source>
</reference>
<name>A0A0G8AYK6_9SYNE</name>
<comment type="catalytic activity">
    <reaction evidence="6 7">
        <text>N(6)-[(R)-S(8)-aminomethyldihydrolipoyl]-L-lysyl-[protein] + (6S)-5,6,7,8-tetrahydrofolate = N(6)-[(R)-dihydrolipoyl]-L-lysyl-[protein] + (6R)-5,10-methylene-5,6,7,8-tetrahydrofolate + NH4(+)</text>
        <dbReference type="Rhea" id="RHEA:16945"/>
        <dbReference type="Rhea" id="RHEA-COMP:10475"/>
        <dbReference type="Rhea" id="RHEA-COMP:10492"/>
        <dbReference type="ChEBI" id="CHEBI:15636"/>
        <dbReference type="ChEBI" id="CHEBI:28938"/>
        <dbReference type="ChEBI" id="CHEBI:57453"/>
        <dbReference type="ChEBI" id="CHEBI:83100"/>
        <dbReference type="ChEBI" id="CHEBI:83143"/>
        <dbReference type="EC" id="2.1.2.10"/>
    </reaction>
</comment>
<dbReference type="EMBL" id="JYFQ01000022">
    <property type="protein sequence ID" value="KKZ14449.1"/>
    <property type="molecule type" value="Genomic_DNA"/>
</dbReference>
<evidence type="ECO:0000259" key="9">
    <source>
        <dbReference type="Pfam" id="PF01571"/>
    </source>
</evidence>
<dbReference type="InterPro" id="IPR029043">
    <property type="entry name" value="GcvT/YgfZ_C"/>
</dbReference>
<keyword evidence="4 7" id="KW-0808">Transferase</keyword>
<dbReference type="InterPro" id="IPR027266">
    <property type="entry name" value="TrmE/GcvT-like"/>
</dbReference>
<dbReference type="InterPro" id="IPR022903">
    <property type="entry name" value="GcvT_bac"/>
</dbReference>
<comment type="similarity">
    <text evidence="1 7">Belongs to the GcvT family.</text>
</comment>
<protein>
    <recommendedName>
        <fullName evidence="2 7">Aminomethyltransferase</fullName>
        <ecNumber evidence="2 7">2.1.2.10</ecNumber>
    </recommendedName>
    <alternativeName>
        <fullName evidence="5 7">Glycine cleavage system T protein</fullName>
    </alternativeName>
</protein>
<dbReference type="InterPro" id="IPR006222">
    <property type="entry name" value="GCVT_N"/>
</dbReference>
<feature type="domain" description="GCVT N-terminal" evidence="9">
    <location>
        <begin position="11"/>
        <end position="266"/>
    </location>
</feature>
<gene>
    <name evidence="7" type="primary">gcvT</name>
    <name evidence="11" type="ORF">TQ37_01180</name>
</gene>
<evidence type="ECO:0000256" key="1">
    <source>
        <dbReference type="ARBA" id="ARBA00008609"/>
    </source>
</evidence>
<dbReference type="FunFam" id="2.40.30.110:FF:000003">
    <property type="entry name" value="Aminomethyltransferase"/>
    <property type="match status" value="1"/>
</dbReference>
<evidence type="ECO:0000313" key="12">
    <source>
        <dbReference type="Proteomes" id="UP000035037"/>
    </source>
</evidence>
<dbReference type="InterPro" id="IPR013977">
    <property type="entry name" value="GcvT_C"/>
</dbReference>
<dbReference type="PANTHER" id="PTHR43757:SF2">
    <property type="entry name" value="AMINOMETHYLTRANSFERASE, MITOCHONDRIAL"/>
    <property type="match status" value="1"/>
</dbReference>
<dbReference type="PIRSF" id="PIRSF006487">
    <property type="entry name" value="GcvT"/>
    <property type="match status" value="1"/>
</dbReference>
<keyword evidence="3 7" id="KW-0032">Aminotransferase</keyword>
<proteinExistence type="inferred from homology"/>
<dbReference type="EC" id="2.1.2.10" evidence="2 7"/>
<dbReference type="GO" id="GO:0019464">
    <property type="term" value="P:glycine decarboxylation via glycine cleavage system"/>
    <property type="evidence" value="ECO:0007669"/>
    <property type="project" value="UniProtKB-UniRule"/>
</dbReference>
<dbReference type="GO" id="GO:0004047">
    <property type="term" value="F:aminomethyltransferase activity"/>
    <property type="evidence" value="ECO:0007669"/>
    <property type="project" value="UniProtKB-UniRule"/>
</dbReference>
<feature type="binding site" evidence="8">
    <location>
        <position position="204"/>
    </location>
    <ligand>
        <name>substrate</name>
    </ligand>
</feature>
<dbReference type="GO" id="GO:0005960">
    <property type="term" value="C:glycine cleavage complex"/>
    <property type="evidence" value="ECO:0007669"/>
    <property type="project" value="InterPro"/>
</dbReference>
<dbReference type="NCBIfam" id="TIGR00528">
    <property type="entry name" value="gcvT"/>
    <property type="match status" value="1"/>
</dbReference>
<evidence type="ECO:0000256" key="5">
    <source>
        <dbReference type="ARBA" id="ARBA00031395"/>
    </source>
</evidence>
<comment type="subunit">
    <text evidence="7">The glycine cleavage system is composed of four proteins: P, T, L and H.</text>
</comment>
<dbReference type="HAMAP" id="MF_00259">
    <property type="entry name" value="GcvT"/>
    <property type="match status" value="1"/>
</dbReference>
<evidence type="ECO:0000256" key="2">
    <source>
        <dbReference type="ARBA" id="ARBA00012616"/>
    </source>
</evidence>
<dbReference type="Pfam" id="PF01571">
    <property type="entry name" value="GCV_T"/>
    <property type="match status" value="1"/>
</dbReference>
<dbReference type="GO" id="GO:0005829">
    <property type="term" value="C:cytosol"/>
    <property type="evidence" value="ECO:0007669"/>
    <property type="project" value="TreeGrafter"/>
</dbReference>
<dbReference type="Proteomes" id="UP000035037">
    <property type="component" value="Unassembled WGS sequence"/>
</dbReference>
<evidence type="ECO:0000256" key="7">
    <source>
        <dbReference type="HAMAP-Rule" id="MF_00259"/>
    </source>
</evidence>
<comment type="caution">
    <text evidence="11">The sequence shown here is derived from an EMBL/GenBank/DDBJ whole genome shotgun (WGS) entry which is preliminary data.</text>
</comment>
<organism evidence="11 12">
    <name type="scientific">Candidatus Synechococcus spongiarum 15L</name>
    <dbReference type="NCBI Taxonomy" id="1608419"/>
    <lineage>
        <taxon>Bacteria</taxon>
        <taxon>Bacillati</taxon>
        <taxon>Cyanobacteriota</taxon>
        <taxon>Cyanophyceae</taxon>
        <taxon>Synechococcales</taxon>
        <taxon>Synechococcaceae</taxon>
        <taxon>Synechococcus</taxon>
    </lineage>
</organism>
<evidence type="ECO:0000256" key="3">
    <source>
        <dbReference type="ARBA" id="ARBA00022576"/>
    </source>
</evidence>
<evidence type="ECO:0000259" key="10">
    <source>
        <dbReference type="Pfam" id="PF08669"/>
    </source>
</evidence>
<dbReference type="Pfam" id="PF08669">
    <property type="entry name" value="GCV_T_C"/>
    <property type="match status" value="1"/>
</dbReference>
<dbReference type="STRING" id="431041.FLM9_151"/>
<reference evidence="11 12" key="1">
    <citation type="submission" date="2015-02" db="EMBL/GenBank/DDBJ databases">
        <authorList>
            <person name="Slaby B."/>
            <person name="Hentschel U."/>
        </authorList>
    </citation>
    <scope>NUCLEOTIDE SEQUENCE [LARGE SCALE GENOMIC DNA]</scope>
    <source>
        <strain evidence="11">15L</strain>
    </source>
</reference>
<dbReference type="SUPFAM" id="SSF101790">
    <property type="entry name" value="Aminomethyltransferase beta-barrel domain"/>
    <property type="match status" value="1"/>
</dbReference>
<dbReference type="Gene3D" id="4.10.1250.10">
    <property type="entry name" value="Aminomethyltransferase fragment"/>
    <property type="match status" value="1"/>
</dbReference>
<evidence type="ECO:0000313" key="11">
    <source>
        <dbReference type="EMBL" id="KKZ14449.1"/>
    </source>
</evidence>
<dbReference type="AlphaFoldDB" id="A0A0G8AYK6"/>
<evidence type="ECO:0000256" key="4">
    <source>
        <dbReference type="ARBA" id="ARBA00022679"/>
    </source>
</evidence>